<protein>
    <recommendedName>
        <fullName evidence="3">Ligand-binding SRPBCC domain-containing protein</fullName>
    </recommendedName>
</protein>
<evidence type="ECO:0008006" key="3">
    <source>
        <dbReference type="Google" id="ProtNLM"/>
    </source>
</evidence>
<dbReference type="RefSeq" id="WP_385939363.1">
    <property type="nucleotide sequence ID" value="NZ_JBHSOZ010000003.1"/>
</dbReference>
<evidence type="ECO:0000313" key="2">
    <source>
        <dbReference type="Proteomes" id="UP001596142"/>
    </source>
</evidence>
<dbReference type="InterPro" id="IPR023393">
    <property type="entry name" value="START-like_dom_sf"/>
</dbReference>
<organism evidence="1 2">
    <name type="scientific">Thalassorhabdus alkalitolerans</name>
    <dbReference type="NCBI Taxonomy" id="2282697"/>
    <lineage>
        <taxon>Bacteria</taxon>
        <taxon>Bacillati</taxon>
        <taxon>Bacillota</taxon>
        <taxon>Bacilli</taxon>
        <taxon>Bacillales</taxon>
        <taxon>Bacillaceae</taxon>
        <taxon>Thalassorhabdus</taxon>
    </lineage>
</organism>
<proteinExistence type="predicted"/>
<evidence type="ECO:0000313" key="1">
    <source>
        <dbReference type="EMBL" id="MFC5712279.1"/>
    </source>
</evidence>
<sequence length="142" mass="16798">MFSGEFTYETTIHDKKENVWEFFLYTRNLEKLSGFPKVKVVDGERTEEGETIQLQIKGGLVSPVWEVRITEVNEGNYFIDKGEKLPFPFITWQHIHRFIEEDNMTIMKDEVAYTSWLPPAVVKTGLKRMFKDREKKIKTIFS</sequence>
<reference evidence="2" key="1">
    <citation type="journal article" date="2019" name="Int. J. Syst. Evol. Microbiol.">
        <title>The Global Catalogue of Microorganisms (GCM) 10K type strain sequencing project: providing services to taxonomists for standard genome sequencing and annotation.</title>
        <authorList>
            <consortium name="The Broad Institute Genomics Platform"/>
            <consortium name="The Broad Institute Genome Sequencing Center for Infectious Disease"/>
            <person name="Wu L."/>
            <person name="Ma J."/>
        </authorList>
    </citation>
    <scope>NUCLEOTIDE SEQUENCE [LARGE SCALE GENOMIC DNA]</scope>
    <source>
        <strain evidence="2">CECT 7184</strain>
    </source>
</reference>
<dbReference type="Proteomes" id="UP001596142">
    <property type="component" value="Unassembled WGS sequence"/>
</dbReference>
<dbReference type="EMBL" id="JBHSOZ010000003">
    <property type="protein sequence ID" value="MFC5712279.1"/>
    <property type="molecule type" value="Genomic_DNA"/>
</dbReference>
<dbReference type="SUPFAM" id="SSF55961">
    <property type="entry name" value="Bet v1-like"/>
    <property type="match status" value="1"/>
</dbReference>
<keyword evidence="2" id="KW-1185">Reference proteome</keyword>
<gene>
    <name evidence="1" type="ORF">ACFPU1_05755</name>
</gene>
<accession>A0ABW0YQ92</accession>
<dbReference type="Gene3D" id="3.30.530.20">
    <property type="match status" value="1"/>
</dbReference>
<comment type="caution">
    <text evidence="1">The sequence shown here is derived from an EMBL/GenBank/DDBJ whole genome shotgun (WGS) entry which is preliminary data.</text>
</comment>
<name>A0ABW0YQ92_9BACI</name>